<feature type="binding site" evidence="12">
    <location>
        <begin position="264"/>
        <end position="267"/>
    </location>
    <ligand>
        <name>GTP</name>
        <dbReference type="ChEBI" id="CHEBI:37565"/>
    </ligand>
</feature>
<evidence type="ECO:0000313" key="16">
    <source>
        <dbReference type="Proteomes" id="UP001146793"/>
    </source>
</evidence>
<dbReference type="CDD" id="cd00066">
    <property type="entry name" value="G-alpha"/>
    <property type="match status" value="1"/>
</dbReference>
<protein>
    <recommendedName>
        <fullName evidence="11">Guanine nucleotide-binding protein alpha-16 subunit</fullName>
    </recommendedName>
</protein>
<keyword evidence="2 13" id="KW-0479">Metal-binding</keyword>
<dbReference type="GO" id="GO:0003924">
    <property type="term" value="F:GTPase activity"/>
    <property type="evidence" value="ECO:0007669"/>
    <property type="project" value="InterPro"/>
</dbReference>
<accession>A0AAV7Y2J7</accession>
<feature type="binding site" evidence="13">
    <location>
        <position position="176"/>
    </location>
    <ligand>
        <name>Mg(2+)</name>
        <dbReference type="ChEBI" id="CHEBI:18420"/>
    </ligand>
</feature>
<dbReference type="GO" id="GO:0005737">
    <property type="term" value="C:cytoplasm"/>
    <property type="evidence" value="ECO:0007669"/>
    <property type="project" value="TreeGrafter"/>
</dbReference>
<evidence type="ECO:0000256" key="1">
    <source>
        <dbReference type="ARBA" id="ARBA00022618"/>
    </source>
</evidence>
<dbReference type="GO" id="GO:0005834">
    <property type="term" value="C:heterotrimeric G-protein complex"/>
    <property type="evidence" value="ECO:0007669"/>
    <property type="project" value="TreeGrafter"/>
</dbReference>
<dbReference type="PRINTS" id="PR00441">
    <property type="entry name" value="GPROTEINAI"/>
</dbReference>
<evidence type="ECO:0000256" key="7">
    <source>
        <dbReference type="ARBA" id="ARBA00023224"/>
    </source>
</evidence>
<dbReference type="InterPro" id="IPR011025">
    <property type="entry name" value="GproteinA_insert"/>
</dbReference>
<feature type="region of interest" description="Disordered" evidence="14">
    <location>
        <begin position="1"/>
        <end position="27"/>
    </location>
</feature>
<feature type="binding site" evidence="12">
    <location>
        <begin position="170"/>
        <end position="176"/>
    </location>
    <ligand>
        <name>GTP</name>
        <dbReference type="ChEBI" id="CHEBI:37565"/>
    </ligand>
</feature>
<dbReference type="Gene3D" id="3.40.50.300">
    <property type="entry name" value="P-loop containing nucleotide triphosphate hydrolases"/>
    <property type="match status" value="1"/>
</dbReference>
<dbReference type="AlphaFoldDB" id="A0AAV7Y2J7"/>
<dbReference type="Proteomes" id="UP001146793">
    <property type="component" value="Unassembled WGS sequence"/>
</dbReference>
<keyword evidence="5 13" id="KW-0460">Magnesium</keyword>
<dbReference type="InterPro" id="IPR001408">
    <property type="entry name" value="Gprotein_alpha_I"/>
</dbReference>
<comment type="caution">
    <text evidence="15">The sequence shown here is derived from an EMBL/GenBank/DDBJ whole genome shotgun (WGS) entry which is preliminary data.</text>
</comment>
<comment type="function">
    <text evidence="10">Guanine nucleotide-binding proteins (G proteins) are involved as modulators or transducers in various transmembrane signaling systems. In the 1-cell embryo, probably together with goa-1, controls nuclear rotation and spindle elongation during mitosis. During the first embryonic cell divisons, plays a role in gpr-1/2 cortical localization and in the proper orientation of EMS blastomere mitotic spindle.</text>
</comment>
<feature type="binding site" evidence="12">
    <location>
        <begin position="145"/>
        <end position="146"/>
    </location>
    <ligand>
        <name>GTP</name>
        <dbReference type="ChEBI" id="CHEBI:37565"/>
    </ligand>
</feature>
<feature type="binding site" evidence="12">
    <location>
        <begin position="195"/>
        <end position="199"/>
    </location>
    <ligand>
        <name>GTP</name>
        <dbReference type="ChEBI" id="CHEBI:37565"/>
    </ligand>
</feature>
<evidence type="ECO:0000256" key="8">
    <source>
        <dbReference type="ARBA" id="ARBA00023288"/>
    </source>
</evidence>
<keyword evidence="6 12" id="KW-0342">GTP-binding</keyword>
<keyword evidence="7" id="KW-0807">Transducer</keyword>
<proteinExistence type="predicted"/>
<dbReference type="EMBL" id="JANTQA010000075">
    <property type="protein sequence ID" value="KAJ3424078.1"/>
    <property type="molecule type" value="Genomic_DNA"/>
</dbReference>
<reference evidence="15" key="1">
    <citation type="submission" date="2022-08" db="EMBL/GenBank/DDBJ databases">
        <title>Novel sulphate-reducing endosymbionts in the free-living metamonad Anaeramoeba.</title>
        <authorList>
            <person name="Jerlstrom-Hultqvist J."/>
            <person name="Cepicka I."/>
            <person name="Gallot-Lavallee L."/>
            <person name="Salas-Leiva D."/>
            <person name="Curtis B.A."/>
            <person name="Zahonova K."/>
            <person name="Pipaliya S."/>
            <person name="Dacks J."/>
            <person name="Roger A.J."/>
        </authorList>
    </citation>
    <scope>NUCLEOTIDE SEQUENCE</scope>
    <source>
        <strain evidence="15">Busselton2</strain>
    </source>
</reference>
<dbReference type="PRINTS" id="PR00318">
    <property type="entry name" value="GPROTEINA"/>
</dbReference>
<feature type="binding site" evidence="12">
    <location>
        <begin position="45"/>
        <end position="50"/>
    </location>
    <ligand>
        <name>GTP</name>
        <dbReference type="ChEBI" id="CHEBI:37565"/>
    </ligand>
</feature>
<evidence type="ECO:0000256" key="6">
    <source>
        <dbReference type="ARBA" id="ARBA00023134"/>
    </source>
</evidence>
<keyword evidence="4" id="KW-0498">Mitosis</keyword>
<keyword evidence="3 12" id="KW-0547">Nucleotide-binding</keyword>
<dbReference type="GO" id="GO:0001664">
    <property type="term" value="F:G protein-coupled receptor binding"/>
    <property type="evidence" value="ECO:0007669"/>
    <property type="project" value="TreeGrafter"/>
</dbReference>
<dbReference type="GO" id="GO:0046872">
    <property type="term" value="F:metal ion binding"/>
    <property type="evidence" value="ECO:0007669"/>
    <property type="project" value="UniProtKB-KW"/>
</dbReference>
<evidence type="ECO:0000256" key="11">
    <source>
        <dbReference type="ARBA" id="ARBA00069088"/>
    </source>
</evidence>
<evidence type="ECO:0000313" key="15">
    <source>
        <dbReference type="EMBL" id="KAJ3424078.1"/>
    </source>
</evidence>
<evidence type="ECO:0000256" key="4">
    <source>
        <dbReference type="ARBA" id="ARBA00022776"/>
    </source>
</evidence>
<dbReference type="InterPro" id="IPR027417">
    <property type="entry name" value="P-loop_NTPase"/>
</dbReference>
<dbReference type="SUPFAM" id="SSF47895">
    <property type="entry name" value="Transducin (alpha subunit), insertion domain"/>
    <property type="match status" value="1"/>
</dbReference>
<evidence type="ECO:0000256" key="9">
    <source>
        <dbReference type="ARBA" id="ARBA00023306"/>
    </source>
</evidence>
<dbReference type="GO" id="GO:0007010">
    <property type="term" value="P:cytoskeleton organization"/>
    <property type="evidence" value="ECO:0007669"/>
    <property type="project" value="UniProtKB-ARBA"/>
</dbReference>
<feature type="binding site" evidence="13">
    <location>
        <position position="49"/>
    </location>
    <ligand>
        <name>Mg(2+)</name>
        <dbReference type="ChEBI" id="CHEBI:18420"/>
    </ligand>
</feature>
<keyword evidence="1" id="KW-0132">Cell division</keyword>
<dbReference type="PROSITE" id="PS51882">
    <property type="entry name" value="G_ALPHA"/>
    <property type="match status" value="1"/>
</dbReference>
<keyword evidence="9" id="KW-0131">Cell cycle</keyword>
<evidence type="ECO:0000256" key="10">
    <source>
        <dbReference type="ARBA" id="ARBA00059820"/>
    </source>
</evidence>
<evidence type="ECO:0000256" key="14">
    <source>
        <dbReference type="SAM" id="MobiDB-lite"/>
    </source>
</evidence>
<dbReference type="Pfam" id="PF00503">
    <property type="entry name" value="G-alpha"/>
    <property type="match status" value="1"/>
</dbReference>
<dbReference type="PANTHER" id="PTHR10218">
    <property type="entry name" value="GTP-BINDING PROTEIN ALPHA SUBUNIT"/>
    <property type="match status" value="1"/>
</dbReference>
<evidence type="ECO:0000256" key="5">
    <source>
        <dbReference type="ARBA" id="ARBA00022842"/>
    </source>
</evidence>
<dbReference type="PANTHER" id="PTHR10218:SF302">
    <property type="entry name" value="GUANINE NUCLEOTIDE-BINDING PROTEIN ALPHA-5 SUBUNIT"/>
    <property type="match status" value="1"/>
</dbReference>
<dbReference type="GO" id="GO:0007188">
    <property type="term" value="P:adenylate cyclase-modulating G protein-coupled receptor signaling pathway"/>
    <property type="evidence" value="ECO:0007669"/>
    <property type="project" value="InterPro"/>
</dbReference>
<keyword evidence="8" id="KW-0449">Lipoprotein</keyword>
<dbReference type="FunFam" id="3.40.50.300:FF:002307">
    <property type="entry name" value="Guanine nucleotide-binding protein G(k) subunit alpha"/>
    <property type="match status" value="1"/>
</dbReference>
<dbReference type="SUPFAM" id="SSF52540">
    <property type="entry name" value="P-loop containing nucleoside triphosphate hydrolases"/>
    <property type="match status" value="1"/>
</dbReference>
<dbReference type="GO" id="GO:0031683">
    <property type="term" value="F:G-protein beta/gamma-subunit complex binding"/>
    <property type="evidence" value="ECO:0007669"/>
    <property type="project" value="InterPro"/>
</dbReference>
<feature type="binding site" evidence="12">
    <location>
        <position position="320"/>
    </location>
    <ligand>
        <name>GTP</name>
        <dbReference type="ChEBI" id="CHEBI:37565"/>
    </ligand>
</feature>
<dbReference type="GO" id="GO:0005525">
    <property type="term" value="F:GTP binding"/>
    <property type="evidence" value="ECO:0007669"/>
    <property type="project" value="UniProtKB-KW"/>
</dbReference>
<dbReference type="Gene3D" id="1.10.400.10">
    <property type="entry name" value="GI Alpha 1, domain 2-like"/>
    <property type="match status" value="1"/>
</dbReference>
<gene>
    <name evidence="15" type="ORF">M0812_29710</name>
</gene>
<name>A0AAV7Y2J7_9EUKA</name>
<evidence type="ECO:0000256" key="2">
    <source>
        <dbReference type="ARBA" id="ARBA00022723"/>
    </source>
</evidence>
<organism evidence="15 16">
    <name type="scientific">Anaeramoeba flamelloides</name>
    <dbReference type="NCBI Taxonomy" id="1746091"/>
    <lineage>
        <taxon>Eukaryota</taxon>
        <taxon>Metamonada</taxon>
        <taxon>Anaeramoebidae</taxon>
        <taxon>Anaeramoeba</taxon>
    </lineage>
</organism>
<dbReference type="GO" id="GO:0051301">
    <property type="term" value="P:cell division"/>
    <property type="evidence" value="ECO:0007669"/>
    <property type="project" value="UniProtKB-KW"/>
</dbReference>
<dbReference type="FunFam" id="3.40.50.300:FF:000692">
    <property type="entry name" value="Guanine nucleotide-binding protein subunit alpha"/>
    <property type="match status" value="1"/>
</dbReference>
<sequence>MGNICGPKDKDKNESKKSNNIDQKIREDQLEEENKAKLLLLGAGESGKSTIVKQMKIIHQQGFQDEERKKYVQTIQSNTLFCMTNLIKAMDKLGIDFENSSNKDFAIEVVQSDNLLECHEKVKTLWGDSGIQEAFSRRNEFQLYDSAAFYFDNIERITDENFVPNDQDILMTRVRTTGIIETLFEYEGINFTLVDVGGQRNERKKWIHCFQGVTAVIFCVSLSEYDQNLFEDSAKNRMTEAIMLFEEICNSRWFADTSIILFLNKTDLFRKKIKTINLNICFKDYDGGCDFDNASEYIKDKFLLLNRNPEKEIYPHFTCATDTDNIKFVFSAVKDIILQRNIKDIGMI</sequence>
<feature type="compositionally biased region" description="Basic and acidic residues" evidence="14">
    <location>
        <begin position="7"/>
        <end position="27"/>
    </location>
</feature>
<dbReference type="InterPro" id="IPR001019">
    <property type="entry name" value="Gprotein_alpha_su"/>
</dbReference>
<evidence type="ECO:0000256" key="12">
    <source>
        <dbReference type="PIRSR" id="PIRSR601019-1"/>
    </source>
</evidence>
<dbReference type="SMART" id="SM00275">
    <property type="entry name" value="G_alpha"/>
    <property type="match status" value="1"/>
</dbReference>
<evidence type="ECO:0000256" key="13">
    <source>
        <dbReference type="PIRSR" id="PIRSR601019-2"/>
    </source>
</evidence>
<dbReference type="FunFam" id="1.10.400.10:FF:000002">
    <property type="entry name" value="guanine nucleotide-binding protein G(Q) subunit alpha"/>
    <property type="match status" value="1"/>
</dbReference>
<evidence type="ECO:0000256" key="3">
    <source>
        <dbReference type="ARBA" id="ARBA00022741"/>
    </source>
</evidence>